<dbReference type="STRING" id="391595.RLO149_c027700"/>
<accession>F7ZFA9</accession>
<evidence type="ECO:0000313" key="3">
    <source>
        <dbReference type="Proteomes" id="UP000001353"/>
    </source>
</evidence>
<evidence type="ECO:0000313" key="2">
    <source>
        <dbReference type="EMBL" id="AEI94732.1"/>
    </source>
</evidence>
<dbReference type="InterPro" id="IPR008407">
    <property type="entry name" value="Brnchd-chn_aa_trnsp_AzlD"/>
</dbReference>
<feature type="transmembrane region" description="Helical" evidence="1">
    <location>
        <begin position="42"/>
        <end position="63"/>
    </location>
</feature>
<dbReference type="eggNOG" id="COG4392">
    <property type="taxonomic scope" value="Bacteria"/>
</dbReference>
<gene>
    <name evidence="2" type="ordered locus">RLO149_c027700</name>
</gene>
<feature type="transmembrane region" description="Helical" evidence="1">
    <location>
        <begin position="6"/>
        <end position="30"/>
    </location>
</feature>
<proteinExistence type="predicted"/>
<sequence>MIDKSDLWFVIIGLGVGSYFLRFAFIGLVGSRQMPPWLLRHLRYTAVAILPALVAPLIVWPAATDGMLDPARLAAAVVTLTVGLITRNVFGAIFAGALTLYALLYLLG</sequence>
<reference evidence="2 3" key="1">
    <citation type="journal article" date="2011" name="BMC Genomics">
        <title>Comparative genome analysis and genome-guided physiological analysis of Roseobacter litoralis.</title>
        <authorList>
            <person name="Kalhoefer D."/>
            <person name="Thole S."/>
            <person name="Voget S."/>
            <person name="Lehmann R."/>
            <person name="Liesegang H."/>
            <person name="Wollher A."/>
            <person name="Daniel R."/>
            <person name="Simon M."/>
            <person name="Brinkhoff T."/>
        </authorList>
    </citation>
    <scope>NUCLEOTIDE SEQUENCE [LARGE SCALE GENOMIC DNA]</scope>
    <source>
        <strain evidence="3">ATCC 49566 / DSM 6996 / JCM 21268 / NBRC 15278 / OCh 149</strain>
    </source>
</reference>
<keyword evidence="3" id="KW-1185">Reference proteome</keyword>
<keyword evidence="1" id="KW-1133">Transmembrane helix</keyword>
<organism evidence="2 3">
    <name type="scientific">Roseobacter litoralis (strain ATCC 49566 / DSM 6996 / JCM 21268 / NBRC 15278 / OCh 149)</name>
    <dbReference type="NCBI Taxonomy" id="391595"/>
    <lineage>
        <taxon>Bacteria</taxon>
        <taxon>Pseudomonadati</taxon>
        <taxon>Pseudomonadota</taxon>
        <taxon>Alphaproteobacteria</taxon>
        <taxon>Rhodobacterales</taxon>
        <taxon>Roseobacteraceae</taxon>
        <taxon>Roseobacter</taxon>
    </lineage>
</organism>
<feature type="transmembrane region" description="Helical" evidence="1">
    <location>
        <begin position="89"/>
        <end position="107"/>
    </location>
</feature>
<dbReference type="KEGG" id="rli:RLO149_c027700"/>
<dbReference type="Pfam" id="PF05437">
    <property type="entry name" value="AzlD"/>
    <property type="match status" value="1"/>
</dbReference>
<dbReference type="RefSeq" id="WP_013962647.1">
    <property type="nucleotide sequence ID" value="NC_015730.1"/>
</dbReference>
<evidence type="ECO:0000256" key="1">
    <source>
        <dbReference type="SAM" id="Phobius"/>
    </source>
</evidence>
<keyword evidence="1" id="KW-0472">Membrane</keyword>
<protein>
    <submittedName>
        <fullName evidence="2">Branched-chain amino acid transport protein</fullName>
    </submittedName>
</protein>
<dbReference type="Proteomes" id="UP000001353">
    <property type="component" value="Chromosome"/>
</dbReference>
<keyword evidence="1" id="KW-0812">Transmembrane</keyword>
<dbReference type="HOGENOM" id="CLU_157896_1_0_5"/>
<dbReference type="EMBL" id="CP002623">
    <property type="protein sequence ID" value="AEI94732.1"/>
    <property type="molecule type" value="Genomic_DNA"/>
</dbReference>
<dbReference type="AlphaFoldDB" id="F7ZFA9"/>
<name>F7ZFA9_ROSLO</name>
<dbReference type="OrthoDB" id="6119856at2"/>